<evidence type="ECO:0000256" key="5">
    <source>
        <dbReference type="SAM" id="Phobius"/>
    </source>
</evidence>
<dbReference type="PANTHER" id="PTHR36926">
    <property type="entry name" value="COLICIN V PRODUCTION PROTEIN"/>
    <property type="match status" value="1"/>
</dbReference>
<comment type="caution">
    <text evidence="6">The sequence shown here is derived from an EMBL/GenBank/DDBJ whole genome shotgun (WGS) entry which is preliminary data.</text>
</comment>
<dbReference type="STRING" id="857265.WG78_12965"/>
<evidence type="ECO:0000256" key="2">
    <source>
        <dbReference type="ARBA" id="ARBA00022692"/>
    </source>
</evidence>
<dbReference type="OrthoDB" id="9810601at2"/>
<evidence type="ECO:0000313" key="7">
    <source>
        <dbReference type="Proteomes" id="UP000037939"/>
    </source>
</evidence>
<feature type="transmembrane region" description="Helical" evidence="5">
    <location>
        <begin position="63"/>
        <end position="83"/>
    </location>
</feature>
<evidence type="ECO:0000256" key="1">
    <source>
        <dbReference type="ARBA" id="ARBA00004141"/>
    </source>
</evidence>
<dbReference type="Pfam" id="PF02674">
    <property type="entry name" value="Colicin_V"/>
    <property type="match status" value="1"/>
</dbReference>
<dbReference type="InterPro" id="IPR052719">
    <property type="entry name" value="CvpA-like"/>
</dbReference>
<dbReference type="PANTHER" id="PTHR36926:SF1">
    <property type="entry name" value="COLICIN V PRODUCTION PROTEIN"/>
    <property type="match status" value="1"/>
</dbReference>
<dbReference type="GO" id="GO:0016020">
    <property type="term" value="C:membrane"/>
    <property type="evidence" value="ECO:0007669"/>
    <property type="project" value="UniProtKB-SubCell"/>
</dbReference>
<reference evidence="6 7" key="1">
    <citation type="submission" date="2015-07" db="EMBL/GenBank/DDBJ databases">
        <title>Draft genome sequence of the Amantichitinum ursilacus IGB-41, a new chitin-degrading bacterium.</title>
        <authorList>
            <person name="Kirstahler P."/>
            <person name="Guenther M."/>
            <person name="Grumaz C."/>
            <person name="Rupp S."/>
            <person name="Zibek S."/>
            <person name="Sohn K."/>
        </authorList>
    </citation>
    <scope>NUCLEOTIDE SEQUENCE [LARGE SCALE GENOMIC DNA]</scope>
    <source>
        <strain evidence="6 7">IGB-41</strain>
    </source>
</reference>
<dbReference type="EMBL" id="LAQT01000009">
    <property type="protein sequence ID" value="KPC52759.1"/>
    <property type="molecule type" value="Genomic_DNA"/>
</dbReference>
<feature type="transmembrane region" description="Helical" evidence="5">
    <location>
        <begin position="32"/>
        <end position="51"/>
    </location>
</feature>
<evidence type="ECO:0000256" key="4">
    <source>
        <dbReference type="ARBA" id="ARBA00023136"/>
    </source>
</evidence>
<evidence type="ECO:0000313" key="6">
    <source>
        <dbReference type="EMBL" id="KPC52759.1"/>
    </source>
</evidence>
<organism evidence="6 7">
    <name type="scientific">Amantichitinum ursilacus</name>
    <dbReference type="NCBI Taxonomy" id="857265"/>
    <lineage>
        <taxon>Bacteria</taxon>
        <taxon>Pseudomonadati</taxon>
        <taxon>Pseudomonadota</taxon>
        <taxon>Betaproteobacteria</taxon>
        <taxon>Neisseriales</taxon>
        <taxon>Chitinibacteraceae</taxon>
        <taxon>Amantichitinum</taxon>
    </lineage>
</organism>
<dbReference type="GO" id="GO:0009403">
    <property type="term" value="P:toxin biosynthetic process"/>
    <property type="evidence" value="ECO:0007669"/>
    <property type="project" value="InterPro"/>
</dbReference>
<keyword evidence="2 5" id="KW-0812">Transmembrane</keyword>
<keyword evidence="4 5" id="KW-0472">Membrane</keyword>
<sequence length="163" mass="18031">MTLFDYLVLAILGLSILLSVMRGLVQEVMALVGWAASAWLAFHFASAVAVFMPQALPTDQLRYLAALVMIFFGSWLLCSLIRITLGQFLTATGLKPLDRLAGSVFGLARGFLFTLMLVLLAGLTQVPQSPLWRNAMFSPMFEEAARMTLPWLPQQVAAHIHYD</sequence>
<dbReference type="RefSeq" id="WP_053938229.1">
    <property type="nucleotide sequence ID" value="NZ_LAQT01000009.1"/>
</dbReference>
<dbReference type="Proteomes" id="UP000037939">
    <property type="component" value="Unassembled WGS sequence"/>
</dbReference>
<keyword evidence="7" id="KW-1185">Reference proteome</keyword>
<proteinExistence type="predicted"/>
<keyword evidence="3 5" id="KW-1133">Transmembrane helix</keyword>
<dbReference type="AlphaFoldDB" id="A0A0N1JSR1"/>
<protein>
    <submittedName>
        <fullName evidence="6">Colicin V production protein</fullName>
    </submittedName>
</protein>
<dbReference type="InterPro" id="IPR003825">
    <property type="entry name" value="Colicin-V_CvpA"/>
</dbReference>
<name>A0A0N1JSR1_9NEIS</name>
<comment type="subcellular location">
    <subcellularLocation>
        <location evidence="1">Membrane</location>
        <topology evidence="1">Multi-pass membrane protein</topology>
    </subcellularLocation>
</comment>
<feature type="transmembrane region" description="Helical" evidence="5">
    <location>
        <begin position="103"/>
        <end position="123"/>
    </location>
</feature>
<gene>
    <name evidence="6" type="primary">cvpA</name>
    <name evidence="6" type="ORF">WG78_12965</name>
</gene>
<accession>A0A0N1JSR1</accession>
<evidence type="ECO:0000256" key="3">
    <source>
        <dbReference type="ARBA" id="ARBA00022989"/>
    </source>
</evidence>